<sequence length="405" mass="44181">MEQQRLALQLHFSRVPAWLAFGLFQRAKEQCRAGLRRLSFADWRWATEQCREQTDLRPEPNWGHWQHSLAKAEELAQSCYSDSGIIADTLLVYGTEAYPKSLYRLYRPPFVLFARGDTGLFTRHTWQKVSGFAVCGSRKATLQGRSDAYTLAYGVALAGDFYLISGLSEGIELAACEGALAGSLTKASTEATELQAGKKSAALIGVLCCGLDAMAPLESRQMGGRILAAGGLLLSEYPASQPRQHYTFLQRNRILAALAASLIMVELGTKTKALNLVDYALELNHDVAALGNSAGVQRLCEQGCCHWPDAVALLRDLGMEYRLEEDVHKCEQSSTGEIGRLVAESVHEELSCRGPHFLGRRIVGPAAEKNRAEATGLAGAIPSVSPKPENPEKSDKPEEEGSAPF</sequence>
<name>A0ABY8MHC7_9SPIO</name>
<evidence type="ECO:0000313" key="5">
    <source>
        <dbReference type="Proteomes" id="UP001228690"/>
    </source>
</evidence>
<keyword evidence="5" id="KW-1185">Reference proteome</keyword>
<dbReference type="SUPFAM" id="SSF102405">
    <property type="entry name" value="MCP/YpsA-like"/>
    <property type="match status" value="1"/>
</dbReference>
<dbReference type="Pfam" id="PF02481">
    <property type="entry name" value="DNA_processg_A"/>
    <property type="match status" value="1"/>
</dbReference>
<dbReference type="PANTHER" id="PTHR43022">
    <property type="entry name" value="PROTEIN SMF"/>
    <property type="match status" value="1"/>
</dbReference>
<dbReference type="EMBL" id="CP123443">
    <property type="protein sequence ID" value="WGK69346.1"/>
    <property type="molecule type" value="Genomic_DNA"/>
</dbReference>
<evidence type="ECO:0000259" key="3">
    <source>
        <dbReference type="Pfam" id="PF02481"/>
    </source>
</evidence>
<dbReference type="RefSeq" id="WP_326927529.1">
    <property type="nucleotide sequence ID" value="NZ_CP123443.1"/>
</dbReference>
<feature type="domain" description="Smf/DprA SLOG" evidence="3">
    <location>
        <begin position="90"/>
        <end position="305"/>
    </location>
</feature>
<evidence type="ECO:0000256" key="1">
    <source>
        <dbReference type="ARBA" id="ARBA00006525"/>
    </source>
</evidence>
<protein>
    <submittedName>
        <fullName evidence="4">DNA-processing protein DprA</fullName>
    </submittedName>
</protein>
<dbReference type="Gene3D" id="3.40.50.450">
    <property type="match status" value="1"/>
</dbReference>
<proteinExistence type="inferred from homology"/>
<accession>A0ABY8MHC7</accession>
<dbReference type="PANTHER" id="PTHR43022:SF1">
    <property type="entry name" value="PROTEIN SMF"/>
    <property type="match status" value="1"/>
</dbReference>
<dbReference type="InterPro" id="IPR057666">
    <property type="entry name" value="DrpA_SLOG"/>
</dbReference>
<feature type="region of interest" description="Disordered" evidence="2">
    <location>
        <begin position="369"/>
        <end position="405"/>
    </location>
</feature>
<dbReference type="InterPro" id="IPR003488">
    <property type="entry name" value="DprA"/>
</dbReference>
<evidence type="ECO:0000256" key="2">
    <source>
        <dbReference type="SAM" id="MobiDB-lite"/>
    </source>
</evidence>
<organism evidence="4 5">
    <name type="scientific">Candidatus Haliotispira prima</name>
    <dbReference type="NCBI Taxonomy" id="3034016"/>
    <lineage>
        <taxon>Bacteria</taxon>
        <taxon>Pseudomonadati</taxon>
        <taxon>Spirochaetota</taxon>
        <taxon>Spirochaetia</taxon>
        <taxon>Spirochaetales</taxon>
        <taxon>Spirochaetaceae</taxon>
        <taxon>Candidatus Haliotispira</taxon>
    </lineage>
</organism>
<reference evidence="4 5" key="1">
    <citation type="submission" date="2023-04" db="EMBL/GenBank/DDBJ databases">
        <title>Spirochaete genome identified in red abalone sample constitutes a novel genus.</title>
        <authorList>
            <person name="Sharma S.P."/>
            <person name="Purcell C.M."/>
            <person name="Hyde J.R."/>
            <person name="Severin A.J."/>
        </authorList>
    </citation>
    <scope>NUCLEOTIDE SEQUENCE [LARGE SCALE GENOMIC DNA]</scope>
    <source>
        <strain evidence="4 5">SP-2023</strain>
    </source>
</reference>
<dbReference type="Proteomes" id="UP001228690">
    <property type="component" value="Chromosome"/>
</dbReference>
<comment type="similarity">
    <text evidence="1">Belongs to the DprA/Smf family.</text>
</comment>
<gene>
    <name evidence="4" type="ORF">P0082_00375</name>
</gene>
<evidence type="ECO:0000313" key="4">
    <source>
        <dbReference type="EMBL" id="WGK69346.1"/>
    </source>
</evidence>